<evidence type="ECO:0000259" key="10">
    <source>
        <dbReference type="PROSITE" id="PS00906"/>
    </source>
</evidence>
<gene>
    <name evidence="7 12" type="primary">hemE</name>
    <name evidence="12" type="ORF">SR882_02910</name>
</gene>
<dbReference type="Gene3D" id="3.20.20.210">
    <property type="match status" value="1"/>
</dbReference>
<keyword evidence="5 7" id="KW-0456">Lyase</keyword>
<feature type="domain" description="Uroporphyrinogen decarboxylase (URO-D)" evidence="11">
    <location>
        <begin position="143"/>
        <end position="159"/>
    </location>
</feature>
<comment type="subunit">
    <text evidence="7">Homodimer.</text>
</comment>
<dbReference type="PANTHER" id="PTHR21091">
    <property type="entry name" value="METHYLTETRAHYDROFOLATE:HOMOCYSTEINE METHYLTRANSFERASE RELATED"/>
    <property type="match status" value="1"/>
</dbReference>
<dbReference type="PANTHER" id="PTHR21091:SF169">
    <property type="entry name" value="UROPORPHYRINOGEN DECARBOXYLASE"/>
    <property type="match status" value="1"/>
</dbReference>
<comment type="subcellular location">
    <subcellularLocation>
        <location evidence="7">Cytoplasm</location>
    </subcellularLocation>
</comment>
<dbReference type="GO" id="GO:0004853">
    <property type="term" value="F:uroporphyrinogen decarboxylase activity"/>
    <property type="evidence" value="ECO:0007669"/>
    <property type="project" value="UniProtKB-EC"/>
</dbReference>
<protein>
    <recommendedName>
        <fullName evidence="3 7">Uroporphyrinogen decarboxylase</fullName>
        <shortName evidence="7">UPD</shortName>
        <shortName evidence="7">URO-D</shortName>
        <ecNumber evidence="3 7">4.1.1.37</ecNumber>
    </recommendedName>
</protein>
<evidence type="ECO:0000256" key="6">
    <source>
        <dbReference type="ARBA" id="ARBA00023244"/>
    </source>
</evidence>
<keyword evidence="4 7" id="KW-0210">Decarboxylase</keyword>
<evidence type="ECO:0000256" key="9">
    <source>
        <dbReference type="RuleBase" id="RU004169"/>
    </source>
</evidence>
<feature type="domain" description="Uroporphyrinogen decarboxylase (URO-D)" evidence="10">
    <location>
        <begin position="23"/>
        <end position="32"/>
    </location>
</feature>
<comment type="function">
    <text evidence="7">Catalyzes the decarboxylation of four acetate groups of uroporphyrinogen-III to yield coproporphyrinogen-III.</text>
</comment>
<dbReference type="RefSeq" id="WP_322521855.1">
    <property type="nucleotide sequence ID" value="NZ_CP140153.1"/>
</dbReference>
<evidence type="ECO:0000256" key="7">
    <source>
        <dbReference type="HAMAP-Rule" id="MF_00218"/>
    </source>
</evidence>
<accession>A0ABZ0Z0A7</accession>
<evidence type="ECO:0000256" key="5">
    <source>
        <dbReference type="ARBA" id="ARBA00023239"/>
    </source>
</evidence>
<dbReference type="EMBL" id="CP140153">
    <property type="protein sequence ID" value="WQH16867.1"/>
    <property type="molecule type" value="Genomic_DNA"/>
</dbReference>
<keyword evidence="7" id="KW-0963">Cytoplasm</keyword>
<sequence length="354" mass="38981">MTAPLQNDRLLRALARQPVDRTPIWIMRQAGRYLPEYRATRERAGSFMDLCRSADLACEVTLQPLERYDLDAAILFSDILTIPDAMGLGLKFVAGEGPVFERPVRSAADIARLPKPDMGSDLGYVMNAVSTIRQALDGRVPLIGFTGSPWTLATYMVEGGGTKDFAKVKGLVYSDPKAAHDLLGRLADAVTDYLNAQIEAGAQSLMVFDTWGGVLAPHDYRDFSLQYMQRIVDGLNRERPDGSYVPVTLFTKGGGQWAEWIADTGADGIGLDWTVNLDTIRKRVGDRVALQGNLDPSVLYAPDEVIEREVARILEEFGPNPGHVFNLGHGIHQHVNPDKVKVLVDAVHRLSARD</sequence>
<feature type="binding site" evidence="7">
    <location>
        <position position="78"/>
    </location>
    <ligand>
        <name>substrate</name>
    </ligand>
</feature>
<feature type="binding site" evidence="7">
    <location>
        <begin position="28"/>
        <end position="32"/>
    </location>
    <ligand>
        <name>substrate</name>
    </ligand>
</feature>
<evidence type="ECO:0000256" key="4">
    <source>
        <dbReference type="ARBA" id="ARBA00022793"/>
    </source>
</evidence>
<feature type="binding site" evidence="7">
    <location>
        <position position="155"/>
    </location>
    <ligand>
        <name>substrate</name>
    </ligand>
</feature>
<evidence type="ECO:0000313" key="13">
    <source>
        <dbReference type="Proteomes" id="UP001327459"/>
    </source>
</evidence>
<evidence type="ECO:0000256" key="2">
    <source>
        <dbReference type="ARBA" id="ARBA00009935"/>
    </source>
</evidence>
<name>A0ABZ0Z0A7_9GAMM</name>
<comment type="caution">
    <text evidence="7">Lacks conserved residue(s) required for the propagation of feature annotation.</text>
</comment>
<evidence type="ECO:0000256" key="3">
    <source>
        <dbReference type="ARBA" id="ARBA00012288"/>
    </source>
</evidence>
<dbReference type="PROSITE" id="PS00906">
    <property type="entry name" value="UROD_1"/>
    <property type="match status" value="1"/>
</dbReference>
<dbReference type="Pfam" id="PF01208">
    <property type="entry name" value="URO-D"/>
    <property type="match status" value="1"/>
</dbReference>
<dbReference type="InterPro" id="IPR000257">
    <property type="entry name" value="Uroporphyrinogen_deCOase"/>
</dbReference>
<dbReference type="HAMAP" id="MF_00218">
    <property type="entry name" value="URO_D"/>
    <property type="match status" value="1"/>
</dbReference>
<comment type="similarity">
    <text evidence="2 7 9">Belongs to the uroporphyrinogen decarboxylase family.</text>
</comment>
<keyword evidence="6 7" id="KW-0627">Porphyrin biosynthesis</keyword>
<evidence type="ECO:0000313" key="12">
    <source>
        <dbReference type="EMBL" id="WQH16867.1"/>
    </source>
</evidence>
<organism evidence="12 13">
    <name type="scientific">Guyparkeria halophila</name>
    <dbReference type="NCBI Taxonomy" id="47960"/>
    <lineage>
        <taxon>Bacteria</taxon>
        <taxon>Pseudomonadati</taxon>
        <taxon>Pseudomonadota</taxon>
        <taxon>Gammaproteobacteria</taxon>
        <taxon>Chromatiales</taxon>
        <taxon>Thioalkalibacteraceae</taxon>
        <taxon>Guyparkeria</taxon>
    </lineage>
</organism>
<feature type="site" description="Transition state stabilizer" evidence="7">
    <location>
        <position position="78"/>
    </location>
</feature>
<reference evidence="12 13" key="1">
    <citation type="submission" date="2023-11" db="EMBL/GenBank/DDBJ databases">
        <title>MicrobeMod: A computational toolkit for identifying prokaryotic methylation and restriction-modification with nanopore sequencing.</title>
        <authorList>
            <person name="Crits-Christoph A."/>
            <person name="Kang S.C."/>
            <person name="Lee H."/>
            <person name="Ostrov N."/>
        </authorList>
    </citation>
    <scope>NUCLEOTIDE SEQUENCE [LARGE SCALE GENOMIC DNA]</scope>
    <source>
        <strain evidence="12 13">ATCC 49870</strain>
    </source>
</reference>
<dbReference type="SUPFAM" id="SSF51726">
    <property type="entry name" value="UROD/MetE-like"/>
    <property type="match status" value="1"/>
</dbReference>
<dbReference type="EC" id="4.1.1.37" evidence="3 7"/>
<comment type="pathway">
    <text evidence="1 7 8">Porphyrin-containing compound metabolism; protoporphyrin-IX biosynthesis; coproporphyrinogen-III from 5-aminolevulinate: step 4/4.</text>
</comment>
<proteinExistence type="inferred from homology"/>
<evidence type="ECO:0000259" key="11">
    <source>
        <dbReference type="PROSITE" id="PS00907"/>
    </source>
</evidence>
<dbReference type="Proteomes" id="UP001327459">
    <property type="component" value="Chromosome"/>
</dbReference>
<feature type="binding site" evidence="7">
    <location>
        <position position="210"/>
    </location>
    <ligand>
        <name>substrate</name>
    </ligand>
</feature>
<dbReference type="NCBIfam" id="TIGR01464">
    <property type="entry name" value="hemE"/>
    <property type="match status" value="1"/>
</dbReference>
<dbReference type="CDD" id="cd00717">
    <property type="entry name" value="URO-D"/>
    <property type="match status" value="1"/>
</dbReference>
<evidence type="ECO:0000256" key="1">
    <source>
        <dbReference type="ARBA" id="ARBA00004804"/>
    </source>
</evidence>
<dbReference type="InterPro" id="IPR038071">
    <property type="entry name" value="UROD/MetE-like_sf"/>
</dbReference>
<keyword evidence="13" id="KW-1185">Reference proteome</keyword>
<dbReference type="InterPro" id="IPR006361">
    <property type="entry name" value="Uroporphyrinogen_deCO2ase_HemE"/>
</dbReference>
<feature type="binding site" evidence="7">
    <location>
        <position position="329"/>
    </location>
    <ligand>
        <name>substrate</name>
    </ligand>
</feature>
<evidence type="ECO:0000256" key="8">
    <source>
        <dbReference type="RuleBase" id="RU000554"/>
    </source>
</evidence>
<comment type="catalytic activity">
    <reaction evidence="7 8">
        <text>uroporphyrinogen III + 4 H(+) = coproporphyrinogen III + 4 CO2</text>
        <dbReference type="Rhea" id="RHEA:19865"/>
        <dbReference type="ChEBI" id="CHEBI:15378"/>
        <dbReference type="ChEBI" id="CHEBI:16526"/>
        <dbReference type="ChEBI" id="CHEBI:57308"/>
        <dbReference type="ChEBI" id="CHEBI:57309"/>
        <dbReference type="EC" id="4.1.1.37"/>
    </reaction>
</comment>
<dbReference type="PROSITE" id="PS00907">
    <property type="entry name" value="UROD_2"/>
    <property type="match status" value="1"/>
</dbReference>